<dbReference type="GO" id="GO:0003700">
    <property type="term" value="F:DNA-binding transcription factor activity"/>
    <property type="evidence" value="ECO:0007669"/>
    <property type="project" value="InterPro"/>
</dbReference>
<proteinExistence type="predicted"/>
<feature type="transmembrane region" description="Helical" evidence="4">
    <location>
        <begin position="61"/>
        <end position="82"/>
    </location>
</feature>
<gene>
    <name evidence="6" type="ORF">IQ26_05568</name>
</gene>
<keyword evidence="4" id="KW-1133">Transmembrane helix</keyword>
<dbReference type="InterPro" id="IPR009057">
    <property type="entry name" value="Homeodomain-like_sf"/>
</dbReference>
<dbReference type="RefSeq" id="WP_162458093.1">
    <property type="nucleotide sequence ID" value="NZ_BSPF01000109.1"/>
</dbReference>
<dbReference type="PROSITE" id="PS01124">
    <property type="entry name" value="HTH_ARAC_FAMILY_2"/>
    <property type="match status" value="1"/>
</dbReference>
<dbReference type="EMBL" id="VLKT01000042">
    <property type="protein sequence ID" value="TWI27917.1"/>
    <property type="molecule type" value="Genomic_DNA"/>
</dbReference>
<accession>A0A562N6Y8</accession>
<feature type="transmembrane region" description="Helical" evidence="4">
    <location>
        <begin position="187"/>
        <end position="206"/>
    </location>
</feature>
<dbReference type="InterPro" id="IPR018060">
    <property type="entry name" value="HTH_AraC"/>
</dbReference>
<dbReference type="Proteomes" id="UP000317122">
    <property type="component" value="Unassembled WGS sequence"/>
</dbReference>
<dbReference type="PANTHER" id="PTHR43280">
    <property type="entry name" value="ARAC-FAMILY TRANSCRIPTIONAL REGULATOR"/>
    <property type="match status" value="1"/>
</dbReference>
<feature type="transmembrane region" description="Helical" evidence="4">
    <location>
        <begin position="94"/>
        <end position="113"/>
    </location>
</feature>
<dbReference type="AlphaFoldDB" id="A0A562N6Y8"/>
<keyword evidence="4" id="KW-0812">Transmembrane</keyword>
<evidence type="ECO:0000256" key="4">
    <source>
        <dbReference type="SAM" id="Phobius"/>
    </source>
</evidence>
<evidence type="ECO:0000313" key="6">
    <source>
        <dbReference type="EMBL" id="TWI27917.1"/>
    </source>
</evidence>
<dbReference type="SMART" id="SM00342">
    <property type="entry name" value="HTH_ARAC"/>
    <property type="match status" value="1"/>
</dbReference>
<dbReference type="PANTHER" id="PTHR43280:SF29">
    <property type="entry name" value="ARAC-FAMILY TRANSCRIPTIONAL REGULATOR"/>
    <property type="match status" value="1"/>
</dbReference>
<evidence type="ECO:0000256" key="2">
    <source>
        <dbReference type="ARBA" id="ARBA00023125"/>
    </source>
</evidence>
<evidence type="ECO:0000256" key="3">
    <source>
        <dbReference type="ARBA" id="ARBA00023163"/>
    </source>
</evidence>
<feature type="domain" description="HTH araC/xylS-type" evidence="5">
    <location>
        <begin position="232"/>
        <end position="336"/>
    </location>
</feature>
<keyword evidence="7" id="KW-1185">Reference proteome</keyword>
<dbReference type="PROSITE" id="PS00041">
    <property type="entry name" value="HTH_ARAC_FAMILY_1"/>
    <property type="match status" value="1"/>
</dbReference>
<name>A0A562N6Y8_9HYPH</name>
<keyword evidence="4" id="KW-0472">Membrane</keyword>
<keyword evidence="2 6" id="KW-0238">DNA-binding</keyword>
<keyword evidence="1" id="KW-0805">Transcription regulation</keyword>
<comment type="caution">
    <text evidence="6">The sequence shown here is derived from an EMBL/GenBank/DDBJ whole genome shotgun (WGS) entry which is preliminary data.</text>
</comment>
<sequence>MVDLVLRGGAIALNLLLAFQFLRARPIGVGTLSGCLLTLGVASYVLLSAPAMPEALGAAHIIPLLLAVLNPVFLWWFAMALFRDDFVWKPVHALPAAFLLGALLLGVLGSPKLEGARTVLHQTILLTLLAHVVWMAIQDLRNDLVDSRRRFRIALAIVLPIAGALVAAGEIYAMFAPLPGWTPPAQAAMLFAISFVFTAWLAPLRVDMFEAPAQRGVIEAADLSTAERVELERLKRVVVEGVLLEPDLSLGRLAGRLGVPEHRLRRLINVGLGFRSFSAFVNEHRVDEARRRLADPNRVREQIVSIAFGVGYASLAPFNRAFRDRTGTTPSQFRKDVLGRLVDSENL</sequence>
<keyword evidence="3" id="KW-0804">Transcription</keyword>
<feature type="transmembrane region" description="Helical" evidence="4">
    <location>
        <begin position="29"/>
        <end position="49"/>
    </location>
</feature>
<dbReference type="GO" id="GO:0043565">
    <property type="term" value="F:sequence-specific DNA binding"/>
    <property type="evidence" value="ECO:0007669"/>
    <property type="project" value="InterPro"/>
</dbReference>
<feature type="transmembrane region" description="Helical" evidence="4">
    <location>
        <begin position="119"/>
        <end position="137"/>
    </location>
</feature>
<dbReference type="PRINTS" id="PR00032">
    <property type="entry name" value="HTHARAC"/>
</dbReference>
<dbReference type="InterPro" id="IPR018062">
    <property type="entry name" value="HTH_AraC-typ_CS"/>
</dbReference>
<feature type="transmembrane region" description="Helical" evidence="4">
    <location>
        <begin position="6"/>
        <end position="22"/>
    </location>
</feature>
<reference evidence="6 7" key="1">
    <citation type="journal article" date="2015" name="Stand. Genomic Sci.">
        <title>Genomic Encyclopedia of Bacterial and Archaeal Type Strains, Phase III: the genomes of soil and plant-associated and newly described type strains.</title>
        <authorList>
            <person name="Whitman W.B."/>
            <person name="Woyke T."/>
            <person name="Klenk H.P."/>
            <person name="Zhou Y."/>
            <person name="Lilburn T.G."/>
            <person name="Beck B.J."/>
            <person name="De Vos P."/>
            <person name="Vandamme P."/>
            <person name="Eisen J.A."/>
            <person name="Garrity G."/>
            <person name="Hugenholtz P."/>
            <person name="Kyrpides N.C."/>
        </authorList>
    </citation>
    <scope>NUCLEOTIDE SEQUENCE [LARGE SCALE GENOMIC DNA]</scope>
    <source>
        <strain evidence="6 7">CGMCC 1.2546</strain>
    </source>
</reference>
<evidence type="ECO:0000259" key="5">
    <source>
        <dbReference type="PROSITE" id="PS01124"/>
    </source>
</evidence>
<evidence type="ECO:0000256" key="1">
    <source>
        <dbReference type="ARBA" id="ARBA00023015"/>
    </source>
</evidence>
<dbReference type="SUPFAM" id="SSF46689">
    <property type="entry name" value="Homeodomain-like"/>
    <property type="match status" value="1"/>
</dbReference>
<evidence type="ECO:0000313" key="7">
    <source>
        <dbReference type="Proteomes" id="UP000317122"/>
    </source>
</evidence>
<protein>
    <submittedName>
        <fullName evidence="6">AraC-like DNA-binding protein</fullName>
    </submittedName>
</protein>
<feature type="transmembrane region" description="Helical" evidence="4">
    <location>
        <begin position="153"/>
        <end position="175"/>
    </location>
</feature>
<dbReference type="OrthoDB" id="9816011at2"/>
<dbReference type="Pfam" id="PF12833">
    <property type="entry name" value="HTH_18"/>
    <property type="match status" value="1"/>
</dbReference>
<dbReference type="Gene3D" id="1.10.10.60">
    <property type="entry name" value="Homeodomain-like"/>
    <property type="match status" value="1"/>
</dbReference>
<organism evidence="6 7">
    <name type="scientific">Mesorhizobium tianshanense</name>
    <dbReference type="NCBI Taxonomy" id="39844"/>
    <lineage>
        <taxon>Bacteria</taxon>
        <taxon>Pseudomonadati</taxon>
        <taxon>Pseudomonadota</taxon>
        <taxon>Alphaproteobacteria</taxon>
        <taxon>Hyphomicrobiales</taxon>
        <taxon>Phyllobacteriaceae</taxon>
        <taxon>Mesorhizobium</taxon>
    </lineage>
</organism>
<dbReference type="InterPro" id="IPR020449">
    <property type="entry name" value="Tscrpt_reg_AraC-type_HTH"/>
</dbReference>